<evidence type="ECO:0000256" key="4">
    <source>
        <dbReference type="ARBA" id="ARBA00023002"/>
    </source>
</evidence>
<evidence type="ECO:0000313" key="5">
    <source>
        <dbReference type="EMBL" id="KAF2826994.1"/>
    </source>
</evidence>
<reference evidence="5" key="1">
    <citation type="journal article" date="2020" name="Stud. Mycol.">
        <title>101 Dothideomycetes genomes: a test case for predicting lifestyles and emergence of pathogens.</title>
        <authorList>
            <person name="Haridas S."/>
            <person name="Albert R."/>
            <person name="Binder M."/>
            <person name="Bloem J."/>
            <person name="Labutti K."/>
            <person name="Salamov A."/>
            <person name="Andreopoulos B."/>
            <person name="Baker S."/>
            <person name="Barry K."/>
            <person name="Bills G."/>
            <person name="Bluhm B."/>
            <person name="Cannon C."/>
            <person name="Castanera R."/>
            <person name="Culley D."/>
            <person name="Daum C."/>
            <person name="Ezra D."/>
            <person name="Gonzalez J."/>
            <person name="Henrissat B."/>
            <person name="Kuo A."/>
            <person name="Liang C."/>
            <person name="Lipzen A."/>
            <person name="Lutzoni F."/>
            <person name="Magnuson J."/>
            <person name="Mondo S."/>
            <person name="Nolan M."/>
            <person name="Ohm R."/>
            <person name="Pangilinan J."/>
            <person name="Park H.-J."/>
            <person name="Ramirez L."/>
            <person name="Alfaro M."/>
            <person name="Sun H."/>
            <person name="Tritt A."/>
            <person name="Yoshinaga Y."/>
            <person name="Zwiers L.-H."/>
            <person name="Turgeon B."/>
            <person name="Goodwin S."/>
            <person name="Spatafora J."/>
            <person name="Crous P."/>
            <person name="Grigoriev I."/>
        </authorList>
    </citation>
    <scope>NUCLEOTIDE SEQUENCE</scope>
    <source>
        <strain evidence="5">CBS 113818</strain>
    </source>
</reference>
<dbReference type="OrthoDB" id="66881at2759"/>
<dbReference type="PANTHER" id="PTHR43098">
    <property type="entry name" value="L-ORNITHINE N(5)-MONOOXYGENASE-RELATED"/>
    <property type="match status" value="1"/>
</dbReference>
<dbReference type="Proteomes" id="UP000799424">
    <property type="component" value="Unassembled WGS sequence"/>
</dbReference>
<keyword evidence="4" id="KW-0560">Oxidoreductase</keyword>
<evidence type="ECO:0000256" key="1">
    <source>
        <dbReference type="ARBA" id="ARBA00022630"/>
    </source>
</evidence>
<dbReference type="InterPro" id="IPR036188">
    <property type="entry name" value="FAD/NAD-bd_sf"/>
</dbReference>
<evidence type="ECO:0000256" key="3">
    <source>
        <dbReference type="ARBA" id="ARBA00022857"/>
    </source>
</evidence>
<dbReference type="AlphaFoldDB" id="A0A6A7A2G7"/>
<dbReference type="SUPFAM" id="SSF51905">
    <property type="entry name" value="FAD/NAD(P)-binding domain"/>
    <property type="match status" value="2"/>
</dbReference>
<keyword evidence="3" id="KW-0521">NADP</keyword>
<dbReference type="PANTHER" id="PTHR43098:SF5">
    <property type="entry name" value="DUAL-FUNCTIONAL MONOOXYGENASE_METHYLTRANSFERASE PSOF"/>
    <property type="match status" value="1"/>
</dbReference>
<gene>
    <name evidence="5" type="ORF">CC86DRAFT_445857</name>
</gene>
<keyword evidence="5" id="KW-0503">Monooxygenase</keyword>
<evidence type="ECO:0000256" key="2">
    <source>
        <dbReference type="ARBA" id="ARBA00022827"/>
    </source>
</evidence>
<name>A0A6A7A2G7_9PLEO</name>
<dbReference type="EMBL" id="MU006225">
    <property type="protein sequence ID" value="KAF2826994.1"/>
    <property type="molecule type" value="Genomic_DNA"/>
</dbReference>
<dbReference type="GO" id="GO:0004497">
    <property type="term" value="F:monooxygenase activity"/>
    <property type="evidence" value="ECO:0007669"/>
    <property type="project" value="UniProtKB-KW"/>
</dbReference>
<dbReference type="InterPro" id="IPR050775">
    <property type="entry name" value="FAD-binding_Monooxygenases"/>
</dbReference>
<organism evidence="5 6">
    <name type="scientific">Ophiobolus disseminans</name>
    <dbReference type="NCBI Taxonomy" id="1469910"/>
    <lineage>
        <taxon>Eukaryota</taxon>
        <taxon>Fungi</taxon>
        <taxon>Dikarya</taxon>
        <taxon>Ascomycota</taxon>
        <taxon>Pezizomycotina</taxon>
        <taxon>Dothideomycetes</taxon>
        <taxon>Pleosporomycetidae</taxon>
        <taxon>Pleosporales</taxon>
        <taxon>Pleosporineae</taxon>
        <taxon>Phaeosphaeriaceae</taxon>
        <taxon>Ophiobolus</taxon>
    </lineage>
</organism>
<protein>
    <submittedName>
        <fullName evidence="5">Cyclohexanone monooxygenase</fullName>
    </submittedName>
</protein>
<evidence type="ECO:0000313" key="6">
    <source>
        <dbReference type="Proteomes" id="UP000799424"/>
    </source>
</evidence>
<dbReference type="Pfam" id="PF13738">
    <property type="entry name" value="Pyr_redox_3"/>
    <property type="match status" value="1"/>
</dbReference>
<proteinExistence type="predicted"/>
<keyword evidence="1" id="KW-0285">Flavoprotein</keyword>
<keyword evidence="6" id="KW-1185">Reference proteome</keyword>
<keyword evidence="2" id="KW-0274">FAD</keyword>
<accession>A0A6A7A2G7</accession>
<sequence>MVAQQLDALVVGAGYGGIYALKKLSDQGLHVKVIDAAGGVGGTWYWNRYPGAMSDTESYIYRYSWDVEDLQNYPWKRHYLQSADILAYLNHVVDRHNLRQHVQLETEMKSARWSESETQWIVETANGDTFHTRYFIPALGLLSKKNYPDIPGLGSFNGVLCHTAAWPESLDLSGKRVGVIGNGSTGVQVITAIAKDVKQLLCFQRNPQYSVPSGDRPVEPDYRKQVNERYDKIWDQVKNSIFAFGFEESTTPAFSVSEDERQRVFEEYWRKGNGFRFMFGTFSDITVDEQANVAASDFIRSKIRTIVKDQEKARKLLPHERYARRPLCDAGYYDQFNRANVDIISLRETPISEITATGIKTSDGTVHELDVIVFATGFDAVDGSYTRVAIKGRNGESLKDRWDAGGPTSYLGVSVPNFPNMLMITGPMGPFTNLPPTIETQVEFIADTIAAAKRLRGAPEGENSHGLHKTDSVTGNTERAAPLIEATEKAEEEWTKLCDEISTESLFRKADSWIFGKNVPGKKVVIMFYFGGLGNYRKYLKEIVKDGHRGFRPLIDG</sequence>
<dbReference type="Gene3D" id="3.50.50.60">
    <property type="entry name" value="FAD/NAD(P)-binding domain"/>
    <property type="match status" value="3"/>
</dbReference>